<dbReference type="Proteomes" id="UP000781958">
    <property type="component" value="Unassembled WGS sequence"/>
</dbReference>
<comment type="caution">
    <text evidence="1">The sequence shown here is derived from an EMBL/GenBank/DDBJ whole genome shotgun (WGS) entry which is preliminary data.</text>
</comment>
<name>A0ABS4SE87_9PROT</name>
<organism evidence="1 2">
    <name type="scientific">Azospirillum rugosum</name>
    <dbReference type="NCBI Taxonomy" id="416170"/>
    <lineage>
        <taxon>Bacteria</taxon>
        <taxon>Pseudomonadati</taxon>
        <taxon>Pseudomonadota</taxon>
        <taxon>Alphaproteobacteria</taxon>
        <taxon>Rhodospirillales</taxon>
        <taxon>Azospirillaceae</taxon>
        <taxon>Azospirillum</taxon>
    </lineage>
</organism>
<dbReference type="RefSeq" id="WP_209763801.1">
    <property type="nucleotide sequence ID" value="NZ_JAGINP010000002.1"/>
</dbReference>
<evidence type="ECO:0000313" key="1">
    <source>
        <dbReference type="EMBL" id="MBP2290889.1"/>
    </source>
</evidence>
<evidence type="ECO:0008006" key="3">
    <source>
        <dbReference type="Google" id="ProtNLM"/>
    </source>
</evidence>
<keyword evidence="2" id="KW-1185">Reference proteome</keyword>
<protein>
    <recommendedName>
        <fullName evidence="3">DUF4243 domain-containing protein</fullName>
    </recommendedName>
</protein>
<proteinExistence type="predicted"/>
<sequence>MGLDYKAAGAGRYDTVRRLLSRLDQQTCAKLLDHLGDLPADDDRPVSPMRAMLIQLLRSRRWEHTRRLWARWLEPVILRDPRLLGTPTPPPGLIHAGDLPGWWTALSRRMGEVPAGIRSCIEERLSHATLGEVLASDEAARWSDFLRLRSLAILQGLHNDPAALAAFLDDANAERLRSACGSAAPDLWSARKLTAADAATLTTALRVAPSWPRLGGRAADAEVEDLLSGVRGVLTGGGMPPDAMALYAVAGMYAQQDPLLAAALRALLPLPLVDAAVAWLASRGGAGMTVATGLPPMHADQTHANQIHADQLHAGHIRAAQMRADQARGLDHGLRALFDTALSSGRPLSPADAKRLGRALAGVVDVHSPQGHTPQGHPPRGAS</sequence>
<reference evidence="1 2" key="1">
    <citation type="submission" date="2021-03" db="EMBL/GenBank/DDBJ databases">
        <title>Genomic Encyclopedia of Type Strains, Phase III (KMG-III): the genomes of soil and plant-associated and newly described type strains.</title>
        <authorList>
            <person name="Whitman W."/>
        </authorList>
    </citation>
    <scope>NUCLEOTIDE SEQUENCE [LARGE SCALE GENOMIC DNA]</scope>
    <source>
        <strain evidence="1 2">IMMIB AFH-6</strain>
    </source>
</reference>
<gene>
    <name evidence="1" type="ORF">J2851_000631</name>
</gene>
<dbReference type="EMBL" id="JAGINP010000002">
    <property type="protein sequence ID" value="MBP2290889.1"/>
    <property type="molecule type" value="Genomic_DNA"/>
</dbReference>
<evidence type="ECO:0000313" key="2">
    <source>
        <dbReference type="Proteomes" id="UP000781958"/>
    </source>
</evidence>
<accession>A0ABS4SE87</accession>